<protein>
    <submittedName>
        <fullName evidence="2">Sugar transporter</fullName>
    </submittedName>
</protein>
<keyword evidence="3" id="KW-1185">Reference proteome</keyword>
<evidence type="ECO:0000256" key="1">
    <source>
        <dbReference type="SAM" id="MobiDB-lite"/>
    </source>
</evidence>
<feature type="region of interest" description="Disordered" evidence="1">
    <location>
        <begin position="25"/>
        <end position="87"/>
    </location>
</feature>
<dbReference type="PANTHER" id="PTHR46419">
    <property type="entry name" value="ADP-RIBOSYLATION FACTOR GTPASE-ACTIVATING PROTEIN AGD5"/>
    <property type="match status" value="1"/>
</dbReference>
<evidence type="ECO:0000313" key="3">
    <source>
        <dbReference type="Proteomes" id="UP001055439"/>
    </source>
</evidence>
<dbReference type="InterPro" id="IPR044520">
    <property type="entry name" value="ARF_GAP_AGD5/15"/>
</dbReference>
<gene>
    <name evidence="2" type="ORF">MUK42_02833</name>
</gene>
<organism evidence="2 3">
    <name type="scientific">Musa troglodytarum</name>
    <name type="common">fe'i banana</name>
    <dbReference type="NCBI Taxonomy" id="320322"/>
    <lineage>
        <taxon>Eukaryota</taxon>
        <taxon>Viridiplantae</taxon>
        <taxon>Streptophyta</taxon>
        <taxon>Embryophyta</taxon>
        <taxon>Tracheophyta</taxon>
        <taxon>Spermatophyta</taxon>
        <taxon>Magnoliopsida</taxon>
        <taxon>Liliopsida</taxon>
        <taxon>Zingiberales</taxon>
        <taxon>Musaceae</taxon>
        <taxon>Musa</taxon>
    </lineage>
</organism>
<evidence type="ECO:0000313" key="2">
    <source>
        <dbReference type="EMBL" id="URD79392.1"/>
    </source>
</evidence>
<keyword evidence="2" id="KW-0762">Sugar transport</keyword>
<dbReference type="PANTHER" id="PTHR46419:SF2">
    <property type="entry name" value="ADP-RIBOSYLATION FACTOR GTPASE-ACTIVATING PROTEIN AGD5"/>
    <property type="match status" value="1"/>
</dbReference>
<feature type="compositionally biased region" description="Basic and acidic residues" evidence="1">
    <location>
        <begin position="25"/>
        <end position="62"/>
    </location>
</feature>
<dbReference type="OrthoDB" id="5296287at2759"/>
<dbReference type="AlphaFoldDB" id="A0A9E7ENQ6"/>
<dbReference type="EMBL" id="CP097503">
    <property type="protein sequence ID" value="URD79392.1"/>
    <property type="molecule type" value="Genomic_DNA"/>
</dbReference>
<keyword evidence="2" id="KW-0813">Transport</keyword>
<dbReference type="GO" id="GO:0005096">
    <property type="term" value="F:GTPase activator activity"/>
    <property type="evidence" value="ECO:0007669"/>
    <property type="project" value="InterPro"/>
</dbReference>
<reference evidence="2" key="1">
    <citation type="submission" date="2022-05" db="EMBL/GenBank/DDBJ databases">
        <title>The Musa troglodytarum L. genome provides insights into the mechanism of non-climacteric behaviour and enrichment of carotenoids.</title>
        <authorList>
            <person name="Wang J."/>
        </authorList>
    </citation>
    <scope>NUCLEOTIDE SEQUENCE</scope>
    <source>
        <tissue evidence="2">Leaf</tissue>
    </source>
</reference>
<dbReference type="Proteomes" id="UP001055439">
    <property type="component" value="Chromosome 10"/>
</dbReference>
<accession>A0A9E7ENQ6</accession>
<sequence length="319" mass="34562">MVLGSRVLEGLLKLPENRECADCKSKYSEKRWASQDNRFKSPSKAQEEMDPENKLKSSDTGRENINFVKSLDKKDNTLQSTRKDNRVIPKVPARVPSESKLETGRTQIVSPEIAPARVTATTTAPSKVECTAAELTSASQKNTTASVDCKNAITGAEDLFKDSSLLQSSAQKKHQTNKNGIMCPFDKCDGSQSSMVSPFGLHQQQQVFLSQQKAFPMAADKFDDTPPTGSVTCPHPSGSYGPVTASGYAILPANFKSTIIKNESDGNEATYEDVDRGIVKQSFWEGLHAQGSVASASEATAGGGVNKPQNFYSREELLA</sequence>
<name>A0A9E7ENQ6_9LILI</name>
<proteinExistence type="predicted"/>
<feature type="compositionally biased region" description="Basic and acidic residues" evidence="1">
    <location>
        <begin position="70"/>
        <end position="87"/>
    </location>
</feature>